<evidence type="ECO:0000256" key="1">
    <source>
        <dbReference type="SAM" id="MobiDB-lite"/>
    </source>
</evidence>
<dbReference type="SUPFAM" id="SSF56219">
    <property type="entry name" value="DNase I-like"/>
    <property type="match status" value="1"/>
</dbReference>
<dbReference type="PANTHER" id="PTHR12121">
    <property type="entry name" value="CARBON CATABOLITE REPRESSOR PROTEIN 4"/>
    <property type="match status" value="1"/>
</dbReference>
<evidence type="ECO:0000259" key="2">
    <source>
        <dbReference type="Pfam" id="PF03372"/>
    </source>
</evidence>
<evidence type="ECO:0000313" key="3">
    <source>
        <dbReference type="Ensembl" id="ENSAOCP00000000839.2"/>
    </source>
</evidence>
<sequence length="773" mass="86575">MIGSLLFYVLYPFSRYLTSRPSDSKKDLLLAAVNGTAVWDGGGVTTKTFTQSETTPLDLWLSPNSDSKGQTKERVKKSNSEKEDVTRPDVDKELLMAVLHNTKNDTALKMCEVQSEVEEIKTENRHGPQQEKAEIPSMQDGEITIHYSVPNWKQENGHISPTEDINPEQTLGEQLKSLQTEDNTQESSCLVQEQTQIQASEESVVIADISTTETTWSAKGQIQIPHKKKSHSPAEVTECWDEYVVPAADETCNGANNSKMIFASLLSNAWTDLDLSRQNDAQTAWHFPAGPGLAEEVQCPPWDYPAMSYYPSTEPTMPFEVMWRVWEDLDDGATTAEAALIPFPLTKATMDFTVMSYNILAQDLLELHQDLYTHCPLEVLDWNYRFSLLVGEIQKWTPDIVCLQEVQENHYHEQLHPFLSEMGYTCVYKRRTGTKTDGCATCYRSSCFSQVVVTELEFFRPETELLDRHNVGIVLLLRPVVAQGSEVKGKAPPLCVANTHLLFNPKRGDVKLAQLAIMLAEISSVVKSCKAKGEHCNVVLCGDFNSVPHMFLYQLITTGELYYQGLPAWMISGQEDLSYKVGCYRLFAPLWPSSLGITDDCQYTTVNTMLDSQSPKSGKCQYSHDFMLQLRYCPAACVRPQYLKMIPGVTDNTPDASEGNQPYEKSFRHTISHGLDLESVYKHILPGPGCPEVTTLHSEGGNTVDYIFYSPKRSFTSDEKAGAEFASEGLKLISSLSLLSEDVLWSMHGLPNHIFPSDHLSLVAKFQLDVNTA</sequence>
<protein>
    <recommendedName>
        <fullName evidence="2">Endonuclease/exonuclease/phosphatase domain-containing protein</fullName>
    </recommendedName>
</protein>
<evidence type="ECO:0000313" key="4">
    <source>
        <dbReference type="Proteomes" id="UP001501940"/>
    </source>
</evidence>
<dbReference type="Ensembl" id="ENSAOCT00000014258.2">
    <property type="protein sequence ID" value="ENSAOCP00000000839.2"/>
    <property type="gene ID" value="ENSAOCG00000003735.2"/>
</dbReference>
<dbReference type="GO" id="GO:0000175">
    <property type="term" value="F:3'-5'-RNA exonuclease activity"/>
    <property type="evidence" value="ECO:0007669"/>
    <property type="project" value="TreeGrafter"/>
</dbReference>
<dbReference type="AlphaFoldDB" id="A0A3Q1AJM5"/>
<dbReference type="InterPro" id="IPR005135">
    <property type="entry name" value="Endo/exonuclease/phosphatase"/>
</dbReference>
<dbReference type="STRING" id="80972.ENSAOCP00000000839"/>
<keyword evidence="4" id="KW-1185">Reference proteome</keyword>
<dbReference type="Gene3D" id="3.60.10.10">
    <property type="entry name" value="Endonuclease/exonuclease/phosphatase"/>
    <property type="match status" value="1"/>
</dbReference>
<dbReference type="InterPro" id="IPR036691">
    <property type="entry name" value="Endo/exonu/phosph_ase_sf"/>
</dbReference>
<feature type="domain" description="Endonuclease/exonuclease/phosphatase" evidence="2">
    <location>
        <begin position="355"/>
        <end position="759"/>
    </location>
</feature>
<dbReference type="OMA" id="MIKSCKA"/>
<accession>A0A3Q1AJM5</accession>
<dbReference type="RefSeq" id="XP_023139139.2">
    <property type="nucleotide sequence ID" value="XM_023283371.3"/>
</dbReference>
<organism evidence="3 4">
    <name type="scientific">Amphiprion ocellaris</name>
    <name type="common">Clown anemonefish</name>
    <dbReference type="NCBI Taxonomy" id="80972"/>
    <lineage>
        <taxon>Eukaryota</taxon>
        <taxon>Metazoa</taxon>
        <taxon>Chordata</taxon>
        <taxon>Craniata</taxon>
        <taxon>Vertebrata</taxon>
        <taxon>Euteleostomi</taxon>
        <taxon>Actinopterygii</taxon>
        <taxon>Neopterygii</taxon>
        <taxon>Teleostei</taxon>
        <taxon>Neoteleostei</taxon>
        <taxon>Acanthomorphata</taxon>
        <taxon>Ovalentaria</taxon>
        <taxon>Pomacentridae</taxon>
        <taxon>Amphiprion</taxon>
    </lineage>
</organism>
<dbReference type="PANTHER" id="PTHR12121:SF28">
    <property type="entry name" value="PROTEIN ANGEL HOMOLOG 1"/>
    <property type="match status" value="1"/>
</dbReference>
<name>A0A3Q1AJM5_AMPOC</name>
<reference evidence="3" key="3">
    <citation type="submission" date="2025-09" db="UniProtKB">
        <authorList>
            <consortium name="Ensembl"/>
        </authorList>
    </citation>
    <scope>IDENTIFICATION</scope>
</reference>
<gene>
    <name evidence="3" type="primary">ANGEL1</name>
</gene>
<proteinExistence type="predicted"/>
<reference evidence="3 4" key="1">
    <citation type="submission" date="2022-01" db="EMBL/GenBank/DDBJ databases">
        <title>A chromosome-scale genome assembly of the false clownfish, Amphiprion ocellaris.</title>
        <authorList>
            <person name="Ryu T."/>
        </authorList>
    </citation>
    <scope>NUCLEOTIDE SEQUENCE [LARGE SCALE GENOMIC DNA]</scope>
</reference>
<reference evidence="3" key="2">
    <citation type="submission" date="2025-08" db="UniProtKB">
        <authorList>
            <consortium name="Ensembl"/>
        </authorList>
    </citation>
    <scope>IDENTIFICATION</scope>
</reference>
<feature type="compositionally biased region" description="Basic and acidic residues" evidence="1">
    <location>
        <begin position="69"/>
        <end position="87"/>
    </location>
</feature>
<feature type="region of interest" description="Disordered" evidence="1">
    <location>
        <begin position="55"/>
        <end position="87"/>
    </location>
</feature>
<dbReference type="Proteomes" id="UP001501940">
    <property type="component" value="Chromosome 20"/>
</dbReference>
<dbReference type="GeneTree" id="ENSGT00940000159057"/>
<dbReference type="GeneID" id="111577221"/>
<dbReference type="InterPro" id="IPR050410">
    <property type="entry name" value="CCR4/nocturin_mRNA_transcr"/>
</dbReference>
<dbReference type="Pfam" id="PF03372">
    <property type="entry name" value="Exo_endo_phos"/>
    <property type="match status" value="1"/>
</dbReference>